<protein>
    <recommendedName>
        <fullName evidence="2">CAP-Gly domain-containing protein</fullName>
    </recommendedName>
</protein>
<evidence type="ECO:0000313" key="4">
    <source>
        <dbReference type="Proteomes" id="UP001591681"/>
    </source>
</evidence>
<gene>
    <name evidence="3" type="ORF">ACEWY4_020457</name>
</gene>
<accession>A0ABD1JDW7</accession>
<dbReference type="EMBL" id="JBHFQA010000017">
    <property type="protein sequence ID" value="KAL2084939.1"/>
    <property type="molecule type" value="Genomic_DNA"/>
</dbReference>
<name>A0ABD1JDW7_9TELE</name>
<evidence type="ECO:0000259" key="2">
    <source>
        <dbReference type="PROSITE" id="PS50245"/>
    </source>
</evidence>
<proteinExistence type="predicted"/>
<keyword evidence="4" id="KW-1185">Reference proteome</keyword>
<feature type="domain" description="CAP-Gly" evidence="2">
    <location>
        <begin position="242"/>
        <end position="285"/>
    </location>
</feature>
<reference evidence="3 4" key="1">
    <citation type="submission" date="2024-09" db="EMBL/GenBank/DDBJ databases">
        <title>A chromosome-level genome assembly of Gray's grenadier anchovy, Coilia grayii.</title>
        <authorList>
            <person name="Fu Z."/>
        </authorList>
    </citation>
    <scope>NUCLEOTIDE SEQUENCE [LARGE SCALE GENOMIC DNA]</scope>
    <source>
        <strain evidence="3">G4</strain>
        <tissue evidence="3">Muscle</tissue>
    </source>
</reference>
<evidence type="ECO:0000256" key="1">
    <source>
        <dbReference type="SAM" id="Coils"/>
    </source>
</evidence>
<sequence length="294" mass="33310">MGPYAHTETFILWSVLVWTCKGLLLTWRFFWVSPYHAVKASPREPYGTGHCKGCPRAGRLGLTVPLQQRVSAAEEDIQSLKNQLNSQRETWEKRFHKLHKRQQELRDQLASDTWVRSEIYSKQEGIHMPRELLFEAMLENGPLDSFAERDQETRFPRSLRKREVMTVTADQNSQMSSSSVCDCRPPSPLSVNTSTSVDSWSSGSGPHRVFVPHSPLDLQVGHRVRVLLPSSRIGTGTLRFLGPVEGSAEYHLGVELERADNGSQAGVHQGQHYFECMPGHGAFVPFQKLLMAWE</sequence>
<dbReference type="SMART" id="SM01052">
    <property type="entry name" value="CAP_GLY"/>
    <property type="match status" value="1"/>
</dbReference>
<feature type="coiled-coil region" evidence="1">
    <location>
        <begin position="70"/>
        <end position="108"/>
    </location>
</feature>
<dbReference type="PROSITE" id="PS50245">
    <property type="entry name" value="CAP_GLY_2"/>
    <property type="match status" value="1"/>
</dbReference>
<dbReference type="Pfam" id="PF01302">
    <property type="entry name" value="CAP_GLY"/>
    <property type="match status" value="1"/>
</dbReference>
<dbReference type="AlphaFoldDB" id="A0ABD1JDW7"/>
<comment type="caution">
    <text evidence="3">The sequence shown here is derived from an EMBL/GenBank/DDBJ whole genome shotgun (WGS) entry which is preliminary data.</text>
</comment>
<keyword evidence="1" id="KW-0175">Coiled coil</keyword>
<dbReference type="SUPFAM" id="SSF74924">
    <property type="entry name" value="Cap-Gly domain"/>
    <property type="match status" value="1"/>
</dbReference>
<dbReference type="InterPro" id="IPR000938">
    <property type="entry name" value="CAP-Gly_domain"/>
</dbReference>
<dbReference type="Gene3D" id="2.30.30.190">
    <property type="entry name" value="CAP Gly-rich-like domain"/>
    <property type="match status" value="1"/>
</dbReference>
<organism evidence="3 4">
    <name type="scientific">Coilia grayii</name>
    <name type="common">Gray's grenadier anchovy</name>
    <dbReference type="NCBI Taxonomy" id="363190"/>
    <lineage>
        <taxon>Eukaryota</taxon>
        <taxon>Metazoa</taxon>
        <taxon>Chordata</taxon>
        <taxon>Craniata</taxon>
        <taxon>Vertebrata</taxon>
        <taxon>Euteleostomi</taxon>
        <taxon>Actinopterygii</taxon>
        <taxon>Neopterygii</taxon>
        <taxon>Teleostei</taxon>
        <taxon>Clupei</taxon>
        <taxon>Clupeiformes</taxon>
        <taxon>Clupeoidei</taxon>
        <taxon>Engraulidae</taxon>
        <taxon>Coilinae</taxon>
        <taxon>Coilia</taxon>
    </lineage>
</organism>
<dbReference type="InterPro" id="IPR036859">
    <property type="entry name" value="CAP-Gly_dom_sf"/>
</dbReference>
<evidence type="ECO:0000313" key="3">
    <source>
        <dbReference type="EMBL" id="KAL2084939.1"/>
    </source>
</evidence>
<dbReference type="Proteomes" id="UP001591681">
    <property type="component" value="Unassembled WGS sequence"/>
</dbReference>